<dbReference type="OrthoDB" id="127107at2"/>
<accession>A0A517YI05</accession>
<sequence length="663" mass="74092" precursor="true">MMRWLSYSICFTLLLMPQSNAEEELEDSKREVVADERPIVELPITAADRDHWAFQPLVKPAVPTVADANQQSNSAVDWFVLEKLAKKQLALASAADHSTLLRRVTFDLTGLPPTLGERSAFLDDSAPDAYERVVDRLLASPAHGEHAGQAWLDLARFAETDGFEHDKVRPLAWKYRDWVIRALNDDLPYDRFLQLQLAGDEILPGDEQARIATGFCLAGPDMPDVNDQQERRHNLLNEMTGMVSSVIIGLQLGCAQCHDHKYDALSQADFFRLRACFEPAVQLKKDQSVEWLKEVTKPEKSRLWIRGDHRRPGAELQPDVPRIANLGEQKFVALISAVASSSSAEAKSTYRRAAAARWFTQPDHPLTARVMANRLWQQHFGRGLSASPSDFGLLGESPTHPELLDYLATEFTGRDWSMKTLRRTIVESAVYRQASHSSGKPIHQAEWQTRLAKDSGNQLFSRYPRRRLDGEMIRDAMLAAAGMLDARAGGPGVMPPLPPELTSTLLKNQWQTSKREADHYRRSVYLFARRNLRYPLFEAFDRPDANASCPSRIRSTTAPQALLMLNSDQVLQTAQQIAGKIDPHHAPRDLVLKILSRDATAVEITALQQFISEQATMLARAGRADSSLALPSGWQDQNNAPTGAAIVQAALALLNSSEMIYLD</sequence>
<feature type="domain" description="DUF1549" evidence="2">
    <location>
        <begin position="76"/>
        <end position="279"/>
    </location>
</feature>
<dbReference type="InterPro" id="IPR022655">
    <property type="entry name" value="DUF1553"/>
</dbReference>
<dbReference type="AlphaFoldDB" id="A0A517YI05"/>
<dbReference type="InterPro" id="IPR011444">
    <property type="entry name" value="DUF1549"/>
</dbReference>
<dbReference type="EMBL" id="CP036274">
    <property type="protein sequence ID" value="QDU29863.1"/>
    <property type="molecule type" value="Genomic_DNA"/>
</dbReference>
<feature type="signal peptide" evidence="1">
    <location>
        <begin position="1"/>
        <end position="21"/>
    </location>
</feature>
<organism evidence="4 5">
    <name type="scientific">Anatilimnocola aggregata</name>
    <dbReference type="NCBI Taxonomy" id="2528021"/>
    <lineage>
        <taxon>Bacteria</taxon>
        <taxon>Pseudomonadati</taxon>
        <taxon>Planctomycetota</taxon>
        <taxon>Planctomycetia</taxon>
        <taxon>Pirellulales</taxon>
        <taxon>Pirellulaceae</taxon>
        <taxon>Anatilimnocola</taxon>
    </lineage>
</organism>
<name>A0A517YI05_9BACT</name>
<dbReference type="PANTHER" id="PTHR35889">
    <property type="entry name" value="CYCLOINULO-OLIGOSACCHARIDE FRUCTANOTRANSFERASE-RELATED"/>
    <property type="match status" value="1"/>
</dbReference>
<protein>
    <recommendedName>
        <fullName evidence="6">DUF1553 domain-containing protein</fullName>
    </recommendedName>
</protein>
<dbReference type="RefSeq" id="WP_145094362.1">
    <property type="nucleotide sequence ID" value="NZ_CP036274.1"/>
</dbReference>
<dbReference type="Proteomes" id="UP000315017">
    <property type="component" value="Chromosome"/>
</dbReference>
<reference evidence="4 5" key="1">
    <citation type="submission" date="2019-02" db="EMBL/GenBank/DDBJ databases">
        <title>Deep-cultivation of Planctomycetes and their phenomic and genomic characterization uncovers novel biology.</title>
        <authorList>
            <person name="Wiegand S."/>
            <person name="Jogler M."/>
            <person name="Boedeker C."/>
            <person name="Pinto D."/>
            <person name="Vollmers J."/>
            <person name="Rivas-Marin E."/>
            <person name="Kohn T."/>
            <person name="Peeters S.H."/>
            <person name="Heuer A."/>
            <person name="Rast P."/>
            <person name="Oberbeckmann S."/>
            <person name="Bunk B."/>
            <person name="Jeske O."/>
            <person name="Meyerdierks A."/>
            <person name="Storesund J.E."/>
            <person name="Kallscheuer N."/>
            <person name="Luecker S."/>
            <person name="Lage O.M."/>
            <person name="Pohl T."/>
            <person name="Merkel B.J."/>
            <person name="Hornburger P."/>
            <person name="Mueller R.-W."/>
            <person name="Bruemmer F."/>
            <person name="Labrenz M."/>
            <person name="Spormann A.M."/>
            <person name="Op den Camp H."/>
            <person name="Overmann J."/>
            <person name="Amann R."/>
            <person name="Jetten M.S.M."/>
            <person name="Mascher T."/>
            <person name="Medema M.H."/>
            <person name="Devos D.P."/>
            <person name="Kaster A.-K."/>
            <person name="Ovreas L."/>
            <person name="Rohde M."/>
            <person name="Galperin M.Y."/>
            <person name="Jogler C."/>
        </authorList>
    </citation>
    <scope>NUCLEOTIDE SEQUENCE [LARGE SCALE GENOMIC DNA]</scope>
    <source>
        <strain evidence="4 5">ETA_A8</strain>
    </source>
</reference>
<proteinExistence type="predicted"/>
<dbReference type="Pfam" id="PF07587">
    <property type="entry name" value="PSD1"/>
    <property type="match status" value="1"/>
</dbReference>
<evidence type="ECO:0000259" key="2">
    <source>
        <dbReference type="Pfam" id="PF07583"/>
    </source>
</evidence>
<feature type="domain" description="DUF1553" evidence="3">
    <location>
        <begin position="351"/>
        <end position="610"/>
    </location>
</feature>
<evidence type="ECO:0000256" key="1">
    <source>
        <dbReference type="SAM" id="SignalP"/>
    </source>
</evidence>
<evidence type="ECO:0000313" key="5">
    <source>
        <dbReference type="Proteomes" id="UP000315017"/>
    </source>
</evidence>
<keyword evidence="1" id="KW-0732">Signal</keyword>
<feature type="chain" id="PRO_5021707450" description="DUF1553 domain-containing protein" evidence="1">
    <location>
        <begin position="22"/>
        <end position="663"/>
    </location>
</feature>
<gene>
    <name evidence="4" type="ORF">ETAA8_49790</name>
</gene>
<dbReference type="Pfam" id="PF07583">
    <property type="entry name" value="PSCyt2"/>
    <property type="match status" value="1"/>
</dbReference>
<dbReference type="KEGG" id="aagg:ETAA8_49790"/>
<dbReference type="PANTHER" id="PTHR35889:SF3">
    <property type="entry name" value="F-BOX DOMAIN-CONTAINING PROTEIN"/>
    <property type="match status" value="1"/>
</dbReference>
<evidence type="ECO:0000259" key="3">
    <source>
        <dbReference type="Pfam" id="PF07587"/>
    </source>
</evidence>
<keyword evidence="5" id="KW-1185">Reference proteome</keyword>
<evidence type="ECO:0008006" key="6">
    <source>
        <dbReference type="Google" id="ProtNLM"/>
    </source>
</evidence>
<evidence type="ECO:0000313" key="4">
    <source>
        <dbReference type="EMBL" id="QDU29863.1"/>
    </source>
</evidence>